<gene>
    <name evidence="1" type="ORF">A244_27549</name>
</gene>
<proteinExistence type="predicted"/>
<reference evidence="1 2" key="1">
    <citation type="journal article" date="2013" name="PLoS Pathog.">
        <title>Genomic analysis of the Kiwifruit pathogen Pseudomonas syringae pv. actinidiae provides insight into the origins of an emergent plant disease.</title>
        <authorList>
            <person name="McCann H.C."/>
            <person name="Rikkerink E.H."/>
            <person name="Bertels F."/>
            <person name="Fiers M."/>
            <person name="Lu A."/>
            <person name="Rees-George J."/>
            <person name="Andersen M.T."/>
            <person name="Gleave A.P."/>
            <person name="Haubold B."/>
            <person name="Wohlers M.W."/>
            <person name="Guttman D.S."/>
            <person name="Wang P.W."/>
            <person name="Straub C."/>
            <person name="Vanneste J.L."/>
            <person name="Rainey P.B."/>
            <person name="Templeton M.D."/>
        </authorList>
    </citation>
    <scope>NUCLEOTIDE SEQUENCE [LARGE SCALE GENOMIC DNA]</scope>
    <source>
        <strain evidence="1 2">ICMP 18807</strain>
    </source>
</reference>
<organism evidence="1 2">
    <name type="scientific">Pseudomonas syringae pv. actinidiae ICMP 18807</name>
    <dbReference type="NCBI Taxonomy" id="1194404"/>
    <lineage>
        <taxon>Bacteria</taxon>
        <taxon>Pseudomonadati</taxon>
        <taxon>Pseudomonadota</taxon>
        <taxon>Gammaproteobacteria</taxon>
        <taxon>Pseudomonadales</taxon>
        <taxon>Pseudomonadaceae</taxon>
        <taxon>Pseudomonas</taxon>
        <taxon>Pseudomonas syringae</taxon>
    </lineage>
</organism>
<dbReference type="EMBL" id="AOKG01001876">
    <property type="protein sequence ID" value="EPN42533.1"/>
    <property type="molecule type" value="Genomic_DNA"/>
</dbReference>
<evidence type="ECO:0000313" key="1">
    <source>
        <dbReference type="EMBL" id="EPN42533.1"/>
    </source>
</evidence>
<name>S6THB7_PSESF</name>
<protein>
    <submittedName>
        <fullName evidence="1">1-aminocyclopropane-1-carboxylate deaminase</fullName>
    </submittedName>
</protein>
<dbReference type="PATRIC" id="fig|1194404.4.peg.5677"/>
<feature type="non-terminal residue" evidence="1">
    <location>
        <position position="1"/>
    </location>
</feature>
<sequence>GRFEPGARLVFVHTGGLQGRRAMGL</sequence>
<dbReference type="Proteomes" id="UP000015729">
    <property type="component" value="Unassembled WGS sequence"/>
</dbReference>
<evidence type="ECO:0000313" key="2">
    <source>
        <dbReference type="Proteomes" id="UP000015729"/>
    </source>
</evidence>
<dbReference type="AlphaFoldDB" id="S6THB7"/>
<comment type="caution">
    <text evidence="1">The sequence shown here is derived from an EMBL/GenBank/DDBJ whole genome shotgun (WGS) entry which is preliminary data.</text>
</comment>
<accession>S6THB7</accession>